<dbReference type="EMBL" id="JAFFHB010000006">
    <property type="protein sequence ID" value="KAK4665043.1"/>
    <property type="molecule type" value="Genomic_DNA"/>
</dbReference>
<protein>
    <submittedName>
        <fullName evidence="1">Uncharacterized protein</fullName>
    </submittedName>
</protein>
<dbReference type="Proteomes" id="UP001326199">
    <property type="component" value="Unassembled WGS sequence"/>
</dbReference>
<keyword evidence="2" id="KW-1185">Reference proteome</keyword>
<proteinExistence type="predicted"/>
<comment type="caution">
    <text evidence="1">The sequence shown here is derived from an EMBL/GenBank/DDBJ whole genome shotgun (WGS) entry which is preliminary data.</text>
</comment>
<accession>A0ABR0HAG1</accession>
<dbReference type="RefSeq" id="XP_062765009.1">
    <property type="nucleotide sequence ID" value="XM_062913584.1"/>
</dbReference>
<reference evidence="1 2" key="1">
    <citation type="journal article" date="2023" name="bioRxiv">
        <title>High-quality genome assemblies of four members of thePodospora anserinaspecies complex.</title>
        <authorList>
            <person name="Ament-Velasquez S.L."/>
            <person name="Vogan A.A."/>
            <person name="Wallerman O."/>
            <person name="Hartmann F."/>
            <person name="Gautier V."/>
            <person name="Silar P."/>
            <person name="Giraud T."/>
            <person name="Johannesson H."/>
        </authorList>
    </citation>
    <scope>NUCLEOTIDE SEQUENCE [LARGE SCALE GENOMIC DNA]</scope>
    <source>
        <strain evidence="1 2">CBS 411.78</strain>
    </source>
</reference>
<sequence length="249" mass="27123">MELFKEFKFDEDISLGSIFPSLKGTDFDALTMKNTSMIWLGRDASALKKAGLWFETDVEFRGLLQPIHDVLRDVFAQEQPGLHLSAHLGIQQDYSDDLLATGFTFKGSINGINRGFGEFLTFRNAGVELNVVPSKGVDLETMWGFFGTLHLAIPNSVVPLVLEYKLQPKADSLDIAMNFGGSEKWESVFGVSGLDASVPLVHLGNPPLTECCFSSTKSPLGLQSSSRTLGGPWSSLFCQPGISVALLLS</sequence>
<dbReference type="GeneID" id="87933927"/>
<gene>
    <name evidence="1" type="ORF">QC763_509965</name>
</gene>
<organism evidence="1 2">
    <name type="scientific">Podospora pseudopauciseta</name>
    <dbReference type="NCBI Taxonomy" id="2093780"/>
    <lineage>
        <taxon>Eukaryota</taxon>
        <taxon>Fungi</taxon>
        <taxon>Dikarya</taxon>
        <taxon>Ascomycota</taxon>
        <taxon>Pezizomycotina</taxon>
        <taxon>Sordariomycetes</taxon>
        <taxon>Sordariomycetidae</taxon>
        <taxon>Sordariales</taxon>
        <taxon>Podosporaceae</taxon>
        <taxon>Podospora</taxon>
    </lineage>
</organism>
<evidence type="ECO:0000313" key="2">
    <source>
        <dbReference type="Proteomes" id="UP001326199"/>
    </source>
</evidence>
<name>A0ABR0HAG1_9PEZI</name>
<evidence type="ECO:0000313" key="1">
    <source>
        <dbReference type="EMBL" id="KAK4665043.1"/>
    </source>
</evidence>